<dbReference type="Proteomes" id="UP000001631">
    <property type="component" value="Unassembled WGS sequence"/>
</dbReference>
<organism evidence="2 3">
    <name type="scientific">Ajellomyces capsulatus (strain G186AR / H82 / ATCC MYA-2454 / RMSCC 2432)</name>
    <name type="common">Darling's disease fungus</name>
    <name type="synonym">Histoplasma capsulatum</name>
    <dbReference type="NCBI Taxonomy" id="447093"/>
    <lineage>
        <taxon>Eukaryota</taxon>
        <taxon>Fungi</taxon>
        <taxon>Dikarya</taxon>
        <taxon>Ascomycota</taxon>
        <taxon>Pezizomycotina</taxon>
        <taxon>Eurotiomycetes</taxon>
        <taxon>Eurotiomycetidae</taxon>
        <taxon>Onygenales</taxon>
        <taxon>Ajellomycetaceae</taxon>
        <taxon>Histoplasma</taxon>
    </lineage>
</organism>
<accession>C0NV78</accession>
<protein>
    <submittedName>
        <fullName evidence="2">Uncharacterized protein</fullName>
    </submittedName>
</protein>
<sequence length="164" mass="18614">MRDRPIKGVLEEDKSTTSLQVRKLVRLTIKHENGDSKGASSLLSRLQGVKINPTAQNKFVYGVIKRPSNNALWCFWSTAASPPSLTKIGDKTPEIPGPKGRDTRGKAKRTQVGGDEHRDPELDKMMKISTRYDERIQQDLLHHIPDAERHAQLLEREKQADRRV</sequence>
<dbReference type="HOGENOM" id="CLU_1618510_0_0_1"/>
<proteinExistence type="predicted"/>
<name>C0NV78_AJECG</name>
<gene>
    <name evidence="2" type="ORF">HCBG_06842</name>
</gene>
<feature type="region of interest" description="Disordered" evidence="1">
    <location>
        <begin position="85"/>
        <end position="123"/>
    </location>
</feature>
<dbReference type="AlphaFoldDB" id="C0NV78"/>
<feature type="compositionally biased region" description="Basic and acidic residues" evidence="1">
    <location>
        <begin position="88"/>
        <end position="105"/>
    </location>
</feature>
<feature type="compositionally biased region" description="Basic and acidic residues" evidence="1">
    <location>
        <begin position="114"/>
        <end position="123"/>
    </location>
</feature>
<evidence type="ECO:0000256" key="1">
    <source>
        <dbReference type="SAM" id="MobiDB-lite"/>
    </source>
</evidence>
<dbReference type="GeneID" id="69039858"/>
<evidence type="ECO:0000313" key="2">
    <source>
        <dbReference type="EMBL" id="EEH04891.1"/>
    </source>
</evidence>
<reference evidence="2" key="1">
    <citation type="submission" date="2009-02" db="EMBL/GenBank/DDBJ databases">
        <title>The Genome Sequence of Ajellomyces capsulatus strain G186AR.</title>
        <authorList>
            <consortium name="The Broad Institute Genome Sequencing Platform"/>
            <person name="Champion M."/>
            <person name="Cuomo C."/>
            <person name="Ma L.-J."/>
            <person name="Henn M.R."/>
            <person name="Sil A."/>
            <person name="Goldman B."/>
            <person name="Young S.K."/>
            <person name="Kodira C.D."/>
            <person name="Zeng Q."/>
            <person name="Koehrsen M."/>
            <person name="Alvarado L."/>
            <person name="Berlin A."/>
            <person name="Borenstein D."/>
            <person name="Chen Z."/>
            <person name="Engels R."/>
            <person name="Freedman E."/>
            <person name="Gellesch M."/>
            <person name="Goldberg J."/>
            <person name="Griggs A."/>
            <person name="Gujja S."/>
            <person name="Heiman D."/>
            <person name="Hepburn T."/>
            <person name="Howarth C."/>
            <person name="Jen D."/>
            <person name="Larson L."/>
            <person name="Lewis B."/>
            <person name="Mehta T."/>
            <person name="Park D."/>
            <person name="Pearson M."/>
            <person name="Roberts A."/>
            <person name="Saif S."/>
            <person name="Shea T."/>
            <person name="Shenoy N."/>
            <person name="Sisk P."/>
            <person name="Stolte C."/>
            <person name="Sykes S."/>
            <person name="Walk T."/>
            <person name="White J."/>
            <person name="Yandava C."/>
            <person name="Klein B."/>
            <person name="McEwen J.G."/>
            <person name="Puccia R."/>
            <person name="Goldman G.H."/>
            <person name="Felipe M.S."/>
            <person name="Nino-Vega G."/>
            <person name="San-Blas G."/>
            <person name="Taylor J."/>
            <person name="Mendoza L."/>
            <person name="Galagan J."/>
            <person name="Nusbaum C."/>
            <person name="Birren B."/>
        </authorList>
    </citation>
    <scope>NUCLEOTIDE SEQUENCE</scope>
    <source>
        <strain evidence="2">G186AR</strain>
    </source>
</reference>
<dbReference type="RefSeq" id="XP_045285372.1">
    <property type="nucleotide sequence ID" value="XM_045433891.1"/>
</dbReference>
<keyword evidence="3" id="KW-1185">Reference proteome</keyword>
<dbReference type="InParanoid" id="C0NV78"/>
<dbReference type="EMBL" id="GG663372">
    <property type="protein sequence ID" value="EEH04891.1"/>
    <property type="molecule type" value="Genomic_DNA"/>
</dbReference>
<evidence type="ECO:0000313" key="3">
    <source>
        <dbReference type="Proteomes" id="UP000001631"/>
    </source>
</evidence>